<protein>
    <submittedName>
        <fullName evidence="1">Uncharacterized protein</fullName>
    </submittedName>
</protein>
<gene>
    <name evidence="1" type="ORF">CTAM01_17279</name>
</gene>
<dbReference type="GeneID" id="85417504"/>
<comment type="caution">
    <text evidence="1">The sequence shown here is derived from an EMBL/GenBank/DDBJ whole genome shotgun (WGS) entry which is preliminary data.</text>
</comment>
<dbReference type="Proteomes" id="UP001227543">
    <property type="component" value="Unassembled WGS sequence"/>
</dbReference>
<name>A0ABQ9QG33_9PEZI</name>
<keyword evidence="2" id="KW-1185">Reference proteome</keyword>
<dbReference type="RefSeq" id="XP_060372158.1">
    <property type="nucleotide sequence ID" value="XM_060533266.1"/>
</dbReference>
<evidence type="ECO:0000313" key="1">
    <source>
        <dbReference type="EMBL" id="KAK1452541.1"/>
    </source>
</evidence>
<accession>A0ABQ9QG33</accession>
<proteinExistence type="predicted"/>
<evidence type="ECO:0000313" key="2">
    <source>
        <dbReference type="Proteomes" id="UP001227543"/>
    </source>
</evidence>
<reference evidence="1 2" key="1">
    <citation type="submission" date="2016-10" db="EMBL/GenBank/DDBJ databases">
        <title>The genome sequence of Colletotrichum fioriniae PJ7.</title>
        <authorList>
            <person name="Baroncelli R."/>
        </authorList>
    </citation>
    <scope>NUCLEOTIDE SEQUENCE [LARGE SCALE GENOMIC DNA]</scope>
    <source>
        <strain evidence="1 2">Tom-12</strain>
    </source>
</reference>
<sequence>MGPEQELALQLEILKIAANIQRMMPPLVDQEGEGRIIADQAVSSLLQASDNIASIRGSYGERV</sequence>
<dbReference type="EMBL" id="MLFU01000462">
    <property type="protein sequence ID" value="KAK1452541.1"/>
    <property type="molecule type" value="Genomic_DNA"/>
</dbReference>
<organism evidence="1 2">
    <name type="scientific">Colletotrichum tamarilloi</name>
    <dbReference type="NCBI Taxonomy" id="1209934"/>
    <lineage>
        <taxon>Eukaryota</taxon>
        <taxon>Fungi</taxon>
        <taxon>Dikarya</taxon>
        <taxon>Ascomycota</taxon>
        <taxon>Pezizomycotina</taxon>
        <taxon>Sordariomycetes</taxon>
        <taxon>Hypocreomycetidae</taxon>
        <taxon>Glomerellales</taxon>
        <taxon>Glomerellaceae</taxon>
        <taxon>Colletotrichum</taxon>
        <taxon>Colletotrichum acutatum species complex</taxon>
    </lineage>
</organism>